<dbReference type="EMBL" id="CWHR02000001">
    <property type="protein sequence ID" value="SBO20219.1"/>
    <property type="molecule type" value="Genomic_DNA"/>
</dbReference>
<dbReference type="Proteomes" id="UP000182142">
    <property type="component" value="Unassembled WGS sequence"/>
</dbReference>
<evidence type="ECO:0000256" key="1">
    <source>
        <dbReference type="SAM" id="MobiDB-lite"/>
    </source>
</evidence>
<dbReference type="AlphaFoldDB" id="A0A193QPZ9"/>
<feature type="region of interest" description="Disordered" evidence="1">
    <location>
        <begin position="525"/>
        <end position="546"/>
    </location>
</feature>
<sequence length="723" mass="84191">MDVKHVESCEYHAREGDRECRDEVKKVMDKLIYERKKNFQGQDNYCRNPSVSICPNVYCNIYTDLHNWFGFKNCKKIDTESLNTCFTDIANGGVGYYEKLIVLGGRILELYSELHFFNKYNYEKDEEVLQDLCTLKSVKEVVFQYLYVQKRKNRVNYRNSLYLFGYSYLYTPLFFRNKNSIIKYVKACIAYAVKFSGANIFSWMPSLIEHIYHSQKVKGSEMEEENELIQDLQEFFGYQFDYVLPRIAECFSQHNLYISTSHLTGLQIVRIFANEYFSLLADVRKKPSGKFDIYLTPQLCEITLCSAALLRYVLSLFLVHPSVYSYVHPYVYSYLHPYVHPYVYSYLHPYVHPYAHAFLSLAQDVNIEGKEKTTWVREETEAFLNSHCIEIFSGCMLSLHKYLGEKGVKVGKIKSIFEMLLSSCWVLGSEKRNKVWACALVQRLRQVQLLTQITTIEKWSYSIKKYNDLNIQNFVKDIYNFNNINGSILSPFQLQNVNIYLPPKEGPLKEIPYYTTLADRYKDRFPHGKGVRHGGNDSSNNRISRNMSNKNCQLYDVINNITNNIYKRFRPRRPRNRGSSDVTRLVYTNRDECPPDMSYHDLKASLASDDSTKYDAAHDLDVDDEEEDTYGEEEDLVMPYSAEEGTQVKGLKTGKNGIPVKIKYIKDAADDRNSKYVIEIPKRDLAGRGSKNHVKAVLWGNGKKGLEIKLPSESDLMPDVRIR</sequence>
<evidence type="ECO:0000313" key="3">
    <source>
        <dbReference type="EMBL" id="SBO20264.1"/>
    </source>
</evidence>
<evidence type="ECO:0000313" key="4">
    <source>
        <dbReference type="Proteomes" id="UP000182128"/>
    </source>
</evidence>
<reference evidence="3" key="1">
    <citation type="submission" date="2016-05" db="EMBL/GenBank/DDBJ databases">
        <authorList>
            <person name="Lavstsen T."/>
            <person name="Jespersen J.S."/>
        </authorList>
    </citation>
    <scope>NUCLEOTIDE SEQUENCE [LARGE SCALE GENOMIC DNA]</scope>
</reference>
<gene>
    <name evidence="3" type="ORF">PKNA1_C2_0926900</name>
    <name evidence="2" type="ORF">PKNA1_H1_0926900</name>
</gene>
<evidence type="ECO:0000313" key="5">
    <source>
        <dbReference type="Proteomes" id="UP000182142"/>
    </source>
</evidence>
<protein>
    <submittedName>
        <fullName evidence="3">Uncharacterized protein</fullName>
    </submittedName>
</protein>
<reference evidence="4" key="2">
    <citation type="submission" date="2016-05" db="EMBL/GenBank/DDBJ databases">
        <authorList>
            <person name="Sharaf H."/>
        </authorList>
    </citation>
    <scope>NUCLEOTIDE SEQUENCE [LARGE SCALE GENOMIC DNA]</scope>
    <source>
        <strain evidence="4">H</strain>
    </source>
</reference>
<accession>A0A193QPZ9</accession>
<dbReference type="EMBL" id="CWHQ02000002">
    <property type="protein sequence ID" value="SBO20264.1"/>
    <property type="molecule type" value="Genomic_DNA"/>
</dbReference>
<dbReference type="Proteomes" id="UP000182128">
    <property type="component" value="Unassembled WGS sequence"/>
</dbReference>
<name>A0A193QPZ9_PLAKH</name>
<proteinExistence type="predicted"/>
<evidence type="ECO:0000313" key="2">
    <source>
        <dbReference type="EMBL" id="SBO20219.1"/>
    </source>
</evidence>
<organism evidence="3 4">
    <name type="scientific">Plasmodium knowlesi (strain H)</name>
    <dbReference type="NCBI Taxonomy" id="5851"/>
    <lineage>
        <taxon>Eukaryota</taxon>
        <taxon>Sar</taxon>
        <taxon>Alveolata</taxon>
        <taxon>Apicomplexa</taxon>
        <taxon>Aconoidasida</taxon>
        <taxon>Haemosporida</taxon>
        <taxon>Plasmodiidae</taxon>
        <taxon>Plasmodium</taxon>
        <taxon>Plasmodium (Plasmodium)</taxon>
    </lineage>
</organism>
<feature type="compositionally biased region" description="Low complexity" evidence="1">
    <location>
        <begin position="536"/>
        <end position="546"/>
    </location>
</feature>
<reference evidence="5" key="3">
    <citation type="submission" date="2016-05" db="EMBL/GenBank/DDBJ databases">
        <authorList>
            <person name="Sharaf Hazem."/>
        </authorList>
    </citation>
    <scope>NUCLEOTIDE SEQUENCE [LARGE SCALE GENOMIC DNA]</scope>
    <source>
        <strain evidence="5">H</strain>
    </source>
</reference>